<organism evidence="4 5">
    <name type="scientific">Limnohabitans curvus</name>
    <dbReference type="NCBI Taxonomy" id="323423"/>
    <lineage>
        <taxon>Bacteria</taxon>
        <taxon>Pseudomonadati</taxon>
        <taxon>Pseudomonadota</taxon>
        <taxon>Betaproteobacteria</taxon>
        <taxon>Burkholderiales</taxon>
        <taxon>Comamonadaceae</taxon>
        <taxon>Limnohabitans</taxon>
    </lineage>
</organism>
<evidence type="ECO:0000313" key="4">
    <source>
        <dbReference type="EMBL" id="PUE59439.1"/>
    </source>
</evidence>
<keyword evidence="5" id="KW-1185">Reference proteome</keyword>
<dbReference type="InterPro" id="IPR036318">
    <property type="entry name" value="FAD-bd_PCMH-like_sf"/>
</dbReference>
<accession>A0A315EQC5</accession>
<evidence type="ECO:0000256" key="1">
    <source>
        <dbReference type="ARBA" id="ARBA00022630"/>
    </source>
</evidence>
<reference evidence="4 5" key="1">
    <citation type="submission" date="2017-04" db="EMBL/GenBank/DDBJ databases">
        <title>Unexpected and diverse lifestyles within the genus Limnohabitans.</title>
        <authorList>
            <person name="Kasalicky V."/>
            <person name="Mehrshad M."/>
            <person name="Andrei S.-A."/>
            <person name="Salcher M."/>
            <person name="Kratochvilova H."/>
            <person name="Simek K."/>
            <person name="Ghai R."/>
        </authorList>
    </citation>
    <scope>NUCLEOTIDE SEQUENCE [LARGE SCALE GENOMIC DNA]</scope>
    <source>
        <strain evidence="4 5">MWH-C5</strain>
    </source>
</reference>
<dbReference type="InterPro" id="IPR016169">
    <property type="entry name" value="FAD-bd_PCMH_sub2"/>
</dbReference>
<dbReference type="GO" id="GO:0071949">
    <property type="term" value="F:FAD binding"/>
    <property type="evidence" value="ECO:0007669"/>
    <property type="project" value="InterPro"/>
</dbReference>
<dbReference type="SUPFAM" id="SSF55103">
    <property type="entry name" value="FAD-linked oxidases, C-terminal domain"/>
    <property type="match status" value="1"/>
</dbReference>
<protein>
    <submittedName>
        <fullName evidence="4">Glycolate oxidase subunit GlcE</fullName>
    </submittedName>
</protein>
<sequence>MTAMQDTLQHTLQHFTDRILQASQTGKALRLRGGGTKDFLGQSLQGEVLDTRAYSGILSYEPSELVITVRCGTPLAEVEAALAEKGQSFAFEPPHFGEGATIGGMVAAGLSGPARASVGTVRDFVLGARVINGKGEHLTFGGQVMKNVAGYDVSRLLAGSWGQLGLITEVSLKVLPVAPGEATLVCAGVSQAQALKLINQWGGQPLPLNASAWVHDTTASPAQDFFFVRLRGALAAVDAAVIKMSADVQALGAQVTRMDHADVAADWTASGEQTLDFFKAPSEHDCLWRLSVPQTAPVLDVRVSGIACAQYIEWHGAQRWLWAPASAATQVRDAAVKAGGHATLFRTSTASRQTLGDVDKQVGVYTPLNAVQQRIQNELKKQFDPAGIFNPGRT</sequence>
<evidence type="ECO:0000256" key="2">
    <source>
        <dbReference type="ARBA" id="ARBA00022827"/>
    </source>
</evidence>
<evidence type="ECO:0000259" key="3">
    <source>
        <dbReference type="PROSITE" id="PS51387"/>
    </source>
</evidence>
<dbReference type="Gene3D" id="3.30.465.10">
    <property type="match status" value="1"/>
</dbReference>
<dbReference type="InterPro" id="IPR006094">
    <property type="entry name" value="Oxid_FAD_bind_N"/>
</dbReference>
<proteinExistence type="predicted"/>
<dbReference type="Proteomes" id="UP000251341">
    <property type="component" value="Unassembled WGS sequence"/>
</dbReference>
<dbReference type="PANTHER" id="PTHR11748:SF103">
    <property type="entry name" value="GLYCOLATE OXIDASE SUBUNIT GLCE"/>
    <property type="match status" value="1"/>
</dbReference>
<dbReference type="NCBIfam" id="NF008439">
    <property type="entry name" value="PRK11282.1"/>
    <property type="match status" value="1"/>
</dbReference>
<dbReference type="SUPFAM" id="SSF56176">
    <property type="entry name" value="FAD-binding/transporter-associated domain-like"/>
    <property type="match status" value="1"/>
</dbReference>
<evidence type="ECO:0000313" key="5">
    <source>
        <dbReference type="Proteomes" id="UP000251341"/>
    </source>
</evidence>
<name>A0A315EQC5_9BURK</name>
<dbReference type="Pfam" id="PF01565">
    <property type="entry name" value="FAD_binding_4"/>
    <property type="match status" value="1"/>
</dbReference>
<dbReference type="InterPro" id="IPR016166">
    <property type="entry name" value="FAD-bd_PCMH"/>
</dbReference>
<feature type="domain" description="FAD-binding PCMH-type" evidence="3">
    <location>
        <begin position="1"/>
        <end position="177"/>
    </location>
</feature>
<dbReference type="GO" id="GO:0003824">
    <property type="term" value="F:catalytic activity"/>
    <property type="evidence" value="ECO:0007669"/>
    <property type="project" value="InterPro"/>
</dbReference>
<dbReference type="AlphaFoldDB" id="A0A315EQC5"/>
<keyword evidence="2" id="KW-0274">FAD</keyword>
<dbReference type="InterPro" id="IPR016164">
    <property type="entry name" value="FAD-linked_Oxase-like_C"/>
</dbReference>
<dbReference type="PANTHER" id="PTHR11748">
    <property type="entry name" value="D-LACTATE DEHYDROGENASE"/>
    <property type="match status" value="1"/>
</dbReference>
<dbReference type="EMBL" id="NESP01000001">
    <property type="protein sequence ID" value="PUE59439.1"/>
    <property type="molecule type" value="Genomic_DNA"/>
</dbReference>
<gene>
    <name evidence="4" type="ORF">B9Z44_07575</name>
</gene>
<dbReference type="RefSeq" id="WP_245912784.1">
    <property type="nucleotide sequence ID" value="NZ_NESP01000001.1"/>
</dbReference>
<keyword evidence="1" id="KW-0285">Flavoprotein</keyword>
<dbReference type="PROSITE" id="PS51387">
    <property type="entry name" value="FAD_PCMH"/>
    <property type="match status" value="1"/>
</dbReference>
<comment type="caution">
    <text evidence="4">The sequence shown here is derived from an EMBL/GenBank/DDBJ whole genome shotgun (WGS) entry which is preliminary data.</text>
</comment>